<dbReference type="Proteomes" id="UP000474957">
    <property type="component" value="Unassembled WGS sequence"/>
</dbReference>
<evidence type="ECO:0000313" key="3">
    <source>
        <dbReference type="Proteomes" id="UP000474957"/>
    </source>
</evidence>
<dbReference type="EMBL" id="WIND01000001">
    <property type="protein sequence ID" value="MSU88284.1"/>
    <property type="molecule type" value="Genomic_DNA"/>
</dbReference>
<reference evidence="2 3" key="1">
    <citation type="submission" date="2019-10" db="EMBL/GenBank/DDBJ databases">
        <title>Cognatihalovulum marinum gen. nov. sp. nov., a new member of the family Rhodobacteraceae isolated from deep seawater of the Northwest Indian Ocean.</title>
        <authorList>
            <person name="Ruan C."/>
            <person name="Wang J."/>
            <person name="Zheng X."/>
            <person name="Song L."/>
            <person name="Zhu Y."/>
            <person name="Huang Y."/>
            <person name="Lu Z."/>
            <person name="Du W."/>
            <person name="Huang L."/>
            <person name="Dai X."/>
        </authorList>
    </citation>
    <scope>NUCLEOTIDE SEQUENCE [LARGE SCALE GENOMIC DNA]</scope>
    <source>
        <strain evidence="2 3">2CG4</strain>
    </source>
</reference>
<proteinExistence type="predicted"/>
<accession>A0A6L5YX81</accession>
<dbReference type="GO" id="GO:0003677">
    <property type="term" value="F:DNA binding"/>
    <property type="evidence" value="ECO:0007669"/>
    <property type="project" value="InterPro"/>
</dbReference>
<keyword evidence="3" id="KW-1185">Reference proteome</keyword>
<dbReference type="CDD" id="cd00093">
    <property type="entry name" value="HTH_XRE"/>
    <property type="match status" value="1"/>
</dbReference>
<dbReference type="SMART" id="SM00530">
    <property type="entry name" value="HTH_XRE"/>
    <property type="match status" value="1"/>
</dbReference>
<feature type="domain" description="HTH cro/C1-type" evidence="1">
    <location>
        <begin position="32"/>
        <end position="87"/>
    </location>
</feature>
<dbReference type="PROSITE" id="PS51257">
    <property type="entry name" value="PROKAR_LIPOPROTEIN"/>
    <property type="match status" value="1"/>
</dbReference>
<dbReference type="Pfam" id="PF01381">
    <property type="entry name" value="HTH_3"/>
    <property type="match status" value="1"/>
</dbReference>
<name>A0A6L5YX81_9RHOB</name>
<dbReference type="RefSeq" id="WP_154444195.1">
    <property type="nucleotide sequence ID" value="NZ_WIND01000001.1"/>
</dbReference>
<dbReference type="InterPro" id="IPR010982">
    <property type="entry name" value="Lambda_DNA-bd_dom_sf"/>
</dbReference>
<comment type="caution">
    <text evidence="2">The sequence shown here is derived from an EMBL/GenBank/DDBJ whole genome shotgun (WGS) entry which is preliminary data.</text>
</comment>
<organism evidence="2 3">
    <name type="scientific">Halovulum marinum</name>
    <dbReference type="NCBI Taxonomy" id="2662447"/>
    <lineage>
        <taxon>Bacteria</taxon>
        <taxon>Pseudomonadati</taxon>
        <taxon>Pseudomonadota</taxon>
        <taxon>Alphaproteobacteria</taxon>
        <taxon>Rhodobacterales</taxon>
        <taxon>Paracoccaceae</taxon>
        <taxon>Halovulum</taxon>
    </lineage>
</organism>
<evidence type="ECO:0000313" key="2">
    <source>
        <dbReference type="EMBL" id="MSU88284.1"/>
    </source>
</evidence>
<dbReference type="InterPro" id="IPR001387">
    <property type="entry name" value="Cro/C1-type_HTH"/>
</dbReference>
<dbReference type="SUPFAM" id="SSF47413">
    <property type="entry name" value="lambda repressor-like DNA-binding domains"/>
    <property type="match status" value="1"/>
</dbReference>
<protein>
    <submittedName>
        <fullName evidence="2">Helix-turn-helix domain-containing protein</fullName>
    </submittedName>
</protein>
<gene>
    <name evidence="2" type="ORF">GE300_01470</name>
</gene>
<evidence type="ECO:0000259" key="1">
    <source>
        <dbReference type="PROSITE" id="PS50943"/>
    </source>
</evidence>
<dbReference type="PROSITE" id="PS50943">
    <property type="entry name" value="HTH_CROC1"/>
    <property type="match status" value="1"/>
</dbReference>
<dbReference type="AlphaFoldDB" id="A0A6L5YX81"/>
<dbReference type="Gene3D" id="1.10.260.40">
    <property type="entry name" value="lambda repressor-like DNA-binding domains"/>
    <property type="match status" value="1"/>
</dbReference>
<sequence length="134" mass="14943">MSTLKDLFEPQNEEEREEDWIEELALSIQLALQACMNERGVSQKDLARKLGISAARVSQILSSQGANLTVRTIARISRALDEEFEILPKKRVAKISERGAANVVPMRNLPYCDGDSAWVDETANVNRFPDALVA</sequence>